<dbReference type="PROSITE" id="PS50090">
    <property type="entry name" value="MYB_LIKE"/>
    <property type="match status" value="1"/>
</dbReference>
<accession>A0A0H5C110</accession>
<evidence type="ECO:0000256" key="1">
    <source>
        <dbReference type="ARBA" id="ARBA00023125"/>
    </source>
</evidence>
<gene>
    <name evidence="7" type="primary">TBF1</name>
    <name evidence="7" type="ORF">BN1211_1543</name>
</gene>
<dbReference type="PANTHER" id="PTHR47807:SF1">
    <property type="entry name" value="PROTEIN TBF1"/>
    <property type="match status" value="1"/>
</dbReference>
<organism evidence="7 8">
    <name type="scientific">Cyberlindnera jadinii (strain ATCC 18201 / CBS 1600 / BCRC 20928 / JCM 3617 / NBRC 0987 / NRRL Y-1542)</name>
    <name type="common">Torula yeast</name>
    <name type="synonym">Candida utilis</name>
    <dbReference type="NCBI Taxonomy" id="983966"/>
    <lineage>
        <taxon>Eukaryota</taxon>
        <taxon>Fungi</taxon>
        <taxon>Dikarya</taxon>
        <taxon>Ascomycota</taxon>
        <taxon>Saccharomycotina</taxon>
        <taxon>Saccharomycetes</taxon>
        <taxon>Phaffomycetales</taxon>
        <taxon>Phaffomycetaceae</taxon>
        <taxon>Cyberlindnera</taxon>
    </lineage>
</organism>
<sequence length="696" mass="77962">MSDINTEDGSLYSGEQVVSASTDSQGSFHKRALDHLDGSTSGPESESAKRQKLDQDDIEGTYGEDAAGLDGEDVTQSGTQNEAHTPEEHMESVSTEEVPTDAITGKKTPPDEVQVDQVQAQVIQDEEGAESQNGTQSPEEMQAHEGTKSHEKTDYILKDGIPIPSDSALLTSVYIPQSTELSQRMLIKANLASLPLSLQANDSLPIRVQFVINTVPVLDNVATQILRIIGVAPYEETLAIVTTDEPTPESLVFGDLVKLFGQVKEFFSVEDPFLDMEHIVDDRSTLSEDGLKSLKEIEQTIDTALKKSNLATFLLAALGAVDVGLSYLNESFLDVFCPTPCGNWFNGKMGSGSFTAGKLLKAQAGLFLELKTQTYISGVEFSERPKEELLDEIFPFNLQDLLLRRRQAAQLTPVESEFIFKCTTRRDTLLNSPDTEDLSENYDWLIFLKELFGYVSKNIGFLLWGRKPRTSLLPSLTDLTSPTTIIPSDLTHLTKEEIHKRLEEQKEREKELQQEAEKEPLTAKRKRVVRRPKPVLVKSSQSKSTTVTPRIKNMLRRAWSPEEEEALVEALKEVGPRWSKILDYYGPGGTKSEVLRNRTQVQLKDKSRNWKMAYLKNSQPMPDYLKKVTGELERDDRAMDARRRRKQRLQDQKKAQKKAQMTDASEITSKETTPLEHIDDALPQNNDNEPLDGTST</sequence>
<name>A0A0H5C110_CYBJN</name>
<feature type="compositionally biased region" description="Polar residues" evidence="4">
    <location>
        <begin position="130"/>
        <end position="139"/>
    </location>
</feature>
<dbReference type="InterPro" id="IPR017930">
    <property type="entry name" value="Myb_dom"/>
</dbReference>
<feature type="region of interest" description="Disordered" evidence="4">
    <location>
        <begin position="1"/>
        <end position="112"/>
    </location>
</feature>
<dbReference type="AlphaFoldDB" id="A0A0H5C110"/>
<dbReference type="InterPro" id="IPR001005">
    <property type="entry name" value="SANT/Myb"/>
</dbReference>
<evidence type="ECO:0000313" key="7">
    <source>
        <dbReference type="EMBL" id="CEP21448.1"/>
    </source>
</evidence>
<dbReference type="EMBL" id="CDQK01000002">
    <property type="protein sequence ID" value="CEP21448.1"/>
    <property type="molecule type" value="Genomic_DNA"/>
</dbReference>
<dbReference type="GO" id="GO:0042803">
    <property type="term" value="F:protein homodimerization activity"/>
    <property type="evidence" value="ECO:0007669"/>
    <property type="project" value="InterPro"/>
</dbReference>
<evidence type="ECO:0000256" key="4">
    <source>
        <dbReference type="SAM" id="MobiDB-lite"/>
    </source>
</evidence>
<feature type="compositionally biased region" description="Polar residues" evidence="4">
    <location>
        <begin position="16"/>
        <end position="27"/>
    </location>
</feature>
<dbReference type="Pfam" id="PF08558">
    <property type="entry name" value="TRF"/>
    <property type="match status" value="1"/>
</dbReference>
<dbReference type="InterPro" id="IPR013867">
    <property type="entry name" value="Telomere_rpt-bd_fac_dimer_dom"/>
</dbReference>
<dbReference type="Pfam" id="PF00249">
    <property type="entry name" value="Myb_DNA-binding"/>
    <property type="match status" value="1"/>
</dbReference>
<feature type="compositionally biased region" description="Basic and acidic residues" evidence="4">
    <location>
        <begin position="46"/>
        <end position="55"/>
    </location>
</feature>
<evidence type="ECO:0000313" key="8">
    <source>
        <dbReference type="Proteomes" id="UP000038830"/>
    </source>
</evidence>
<dbReference type="FunFam" id="1.10.10.60:FF:000137">
    <property type="entry name" value="MYB DNA binding protein"/>
    <property type="match status" value="1"/>
</dbReference>
<evidence type="ECO:0000256" key="2">
    <source>
        <dbReference type="ARBA" id="ARBA00023242"/>
    </source>
</evidence>
<dbReference type="GO" id="GO:0003691">
    <property type="term" value="F:double-stranded telomeric DNA binding"/>
    <property type="evidence" value="ECO:0007669"/>
    <property type="project" value="TreeGrafter"/>
</dbReference>
<evidence type="ECO:0000259" key="6">
    <source>
        <dbReference type="PROSITE" id="PS51294"/>
    </source>
</evidence>
<dbReference type="InterPro" id="IPR052833">
    <property type="entry name" value="Telomeric_DNA-bd_trans-reg"/>
</dbReference>
<keyword evidence="3" id="KW-0131">Cell cycle</keyword>
<dbReference type="PROSITE" id="PS51294">
    <property type="entry name" value="HTH_MYB"/>
    <property type="match status" value="1"/>
</dbReference>
<feature type="compositionally biased region" description="Basic and acidic residues" evidence="4">
    <location>
        <begin position="141"/>
        <end position="151"/>
    </location>
</feature>
<feature type="domain" description="HTH myb-type" evidence="6">
    <location>
        <begin position="551"/>
        <end position="607"/>
    </location>
</feature>
<evidence type="ECO:0000259" key="5">
    <source>
        <dbReference type="PROSITE" id="PS50090"/>
    </source>
</evidence>
<reference evidence="8" key="1">
    <citation type="journal article" date="2015" name="J. Biotechnol.">
        <title>The structure of the Cyberlindnera jadinii genome and its relation to Candida utilis analyzed by the occurrence of single nucleotide polymorphisms.</title>
        <authorList>
            <person name="Rupp O."/>
            <person name="Brinkrolf K."/>
            <person name="Buerth C."/>
            <person name="Kunigo M."/>
            <person name="Schneider J."/>
            <person name="Jaenicke S."/>
            <person name="Goesmann A."/>
            <person name="Puehler A."/>
            <person name="Jaeger K.-E."/>
            <person name="Ernst J.F."/>
        </authorList>
    </citation>
    <scope>NUCLEOTIDE SEQUENCE [LARGE SCALE GENOMIC DNA]</scope>
    <source>
        <strain evidence="8">ATCC 18201 / CBS 1600 / BCRC 20928 / JCM 3617 / NBRC 0987 / NRRL Y-1542</strain>
    </source>
</reference>
<evidence type="ECO:0000256" key="3">
    <source>
        <dbReference type="ARBA" id="ARBA00023306"/>
    </source>
</evidence>
<dbReference type="Proteomes" id="UP000038830">
    <property type="component" value="Unassembled WGS sequence"/>
</dbReference>
<feature type="compositionally biased region" description="Basic and acidic residues" evidence="4">
    <location>
        <begin position="504"/>
        <end position="522"/>
    </location>
</feature>
<dbReference type="InterPro" id="IPR009057">
    <property type="entry name" value="Homeodomain-like_sf"/>
</dbReference>
<keyword evidence="2" id="KW-0539">Nucleus</keyword>
<feature type="region of interest" description="Disordered" evidence="4">
    <location>
        <begin position="125"/>
        <end position="151"/>
    </location>
</feature>
<dbReference type="SUPFAM" id="SSF46689">
    <property type="entry name" value="Homeodomain-like"/>
    <property type="match status" value="1"/>
</dbReference>
<dbReference type="PANTHER" id="PTHR47807">
    <property type="entry name" value="PROTEIN TBF1"/>
    <property type="match status" value="1"/>
</dbReference>
<feature type="region of interest" description="Disordered" evidence="4">
    <location>
        <begin position="504"/>
        <end position="523"/>
    </location>
</feature>
<dbReference type="SMART" id="SM00717">
    <property type="entry name" value="SANT"/>
    <property type="match status" value="1"/>
</dbReference>
<proteinExistence type="predicted"/>
<feature type="region of interest" description="Disordered" evidence="4">
    <location>
        <begin position="634"/>
        <end position="696"/>
    </location>
</feature>
<feature type="compositionally biased region" description="Polar residues" evidence="4">
    <location>
        <begin position="683"/>
        <end position="696"/>
    </location>
</feature>
<feature type="domain" description="Myb-like" evidence="5">
    <location>
        <begin position="551"/>
        <end position="606"/>
    </location>
</feature>
<dbReference type="GO" id="GO:0010833">
    <property type="term" value="P:telomere maintenance via telomere lengthening"/>
    <property type="evidence" value="ECO:0007669"/>
    <property type="project" value="TreeGrafter"/>
</dbReference>
<feature type="compositionally biased region" description="Polar residues" evidence="4">
    <location>
        <begin position="74"/>
        <end position="83"/>
    </location>
</feature>
<keyword evidence="1" id="KW-0238">DNA-binding</keyword>
<dbReference type="Gene3D" id="1.10.10.60">
    <property type="entry name" value="Homeodomain-like"/>
    <property type="match status" value="1"/>
</dbReference>
<protein>
    <submittedName>
        <fullName evidence="7">TBF1 protein</fullName>
    </submittedName>
</protein>